<keyword evidence="1" id="KW-0472">Membrane</keyword>
<evidence type="ECO:0000313" key="2">
    <source>
        <dbReference type="EMBL" id="QDL07769.1"/>
    </source>
</evidence>
<dbReference type="KEGG" id="bsen:DP114_07540"/>
<proteinExistence type="predicted"/>
<keyword evidence="3" id="KW-1185">Reference proteome</keyword>
<dbReference type="EMBL" id="CP030118">
    <property type="protein sequence ID" value="QDL07769.1"/>
    <property type="molecule type" value="Genomic_DNA"/>
</dbReference>
<keyword evidence="1" id="KW-0812">Transmembrane</keyword>
<protein>
    <submittedName>
        <fullName evidence="2">Uncharacterized protein</fullName>
    </submittedName>
</protein>
<accession>A0A856MCE7</accession>
<sequence>MFLYFLGKIFVSCTEIVLQEKLIVSLAVLFFVSTDFFLGLGMMRFKWATSWVRNYQNREIFRGILGVKWSFIWHGRCWRNTTHNLSVRDVSVEEKQFRNLWCLP</sequence>
<evidence type="ECO:0000256" key="1">
    <source>
        <dbReference type="SAM" id="Phobius"/>
    </source>
</evidence>
<keyword evidence="1" id="KW-1133">Transmembrane helix</keyword>
<dbReference type="Proteomes" id="UP000503129">
    <property type="component" value="Chromosome"/>
</dbReference>
<organism evidence="2 3">
    <name type="scientific">Brasilonema sennae CENA114</name>
    <dbReference type="NCBI Taxonomy" id="415709"/>
    <lineage>
        <taxon>Bacteria</taxon>
        <taxon>Bacillati</taxon>
        <taxon>Cyanobacteriota</taxon>
        <taxon>Cyanophyceae</taxon>
        <taxon>Nostocales</taxon>
        <taxon>Scytonemataceae</taxon>
        <taxon>Brasilonema</taxon>
        <taxon>Bromeliae group (in: Brasilonema)</taxon>
    </lineage>
</organism>
<reference evidence="2 3" key="1">
    <citation type="submission" date="2018-06" db="EMBL/GenBank/DDBJ databases">
        <title>Comparative genomics of Brasilonema spp. strains.</title>
        <authorList>
            <person name="Alvarenga D.O."/>
            <person name="Fiore M.F."/>
            <person name="Varani A.M."/>
        </authorList>
    </citation>
    <scope>NUCLEOTIDE SEQUENCE [LARGE SCALE GENOMIC DNA]</scope>
    <source>
        <strain evidence="2 3">CENA114</strain>
    </source>
</reference>
<evidence type="ECO:0000313" key="3">
    <source>
        <dbReference type="Proteomes" id="UP000503129"/>
    </source>
</evidence>
<dbReference type="AlphaFoldDB" id="A0A856MCE7"/>
<gene>
    <name evidence="2" type="ORF">DP114_07540</name>
</gene>
<feature type="transmembrane region" description="Helical" evidence="1">
    <location>
        <begin position="22"/>
        <end position="43"/>
    </location>
</feature>
<name>A0A856MCE7_9CYAN</name>